<dbReference type="Pfam" id="PF25037">
    <property type="entry name" value="VPS13_C"/>
    <property type="match status" value="1"/>
</dbReference>
<dbReference type="Pfam" id="PF25033">
    <property type="entry name" value="VPS13_M"/>
    <property type="match status" value="1"/>
</dbReference>
<protein>
    <recommendedName>
        <fullName evidence="1">Peroxin/Ferlin domain-containing protein</fullName>
    </recommendedName>
</protein>
<evidence type="ECO:0000313" key="2">
    <source>
        <dbReference type="EMBL" id="KAH9321018.1"/>
    </source>
</evidence>
<dbReference type="GO" id="GO:0098588">
    <property type="term" value="C:bounding membrane of organelle"/>
    <property type="evidence" value="ECO:0007669"/>
    <property type="project" value="UniProtKB-ARBA"/>
</dbReference>
<gene>
    <name evidence="2" type="ORF">KI387_015657</name>
</gene>
<dbReference type="GO" id="GO:0005737">
    <property type="term" value="C:cytoplasm"/>
    <property type="evidence" value="ECO:0007669"/>
    <property type="project" value="UniProtKB-ARBA"/>
</dbReference>
<dbReference type="OMA" id="VHERRSY"/>
<accession>A0AA38LDC4</accession>
<dbReference type="GO" id="GO:0045053">
    <property type="term" value="P:protein retention in Golgi apparatus"/>
    <property type="evidence" value="ECO:0007669"/>
    <property type="project" value="TreeGrafter"/>
</dbReference>
<dbReference type="Pfam" id="PF06101">
    <property type="entry name" value="Vps62"/>
    <property type="match status" value="2"/>
</dbReference>
<dbReference type="EMBL" id="JAHRHJ020000003">
    <property type="protein sequence ID" value="KAH9321018.1"/>
    <property type="molecule type" value="Genomic_DNA"/>
</dbReference>
<dbReference type="Pfam" id="PF06398">
    <property type="entry name" value="Pex24p"/>
    <property type="match status" value="1"/>
</dbReference>
<dbReference type="GO" id="GO:0006623">
    <property type="term" value="P:protein targeting to vacuole"/>
    <property type="evidence" value="ECO:0007669"/>
    <property type="project" value="TreeGrafter"/>
</dbReference>
<feature type="domain" description="Peroxin/Ferlin" evidence="1">
    <location>
        <begin position="1660"/>
        <end position="1697"/>
    </location>
</feature>
<dbReference type="SMART" id="SM00694">
    <property type="entry name" value="DysFC"/>
    <property type="match status" value="1"/>
</dbReference>
<feature type="non-terminal residue" evidence="2">
    <location>
        <position position="1"/>
    </location>
</feature>
<sequence length="3012" mass="339522">LEFTSFNPEDEDYQGYEYSLVGELSEVRVVFLNRFIQELVGYIMGLTSKDSKSIVKLQDRVTNSEKSFTKSEIEGSPALRLDLSLSKPIIIMPRRTDSKDFLELDVVSITMQNSFQWIGGDKNEASSVHIEVLSLQVQDINLIVGVSGKLGERIIEDVNGLSLVIRRSLRDLWHQIPSIEAAIKIEKLKAAMSDKEYQIITECALTNISETPNLPPPLDIVVKNVSDNEMEQEIIEVPDIGREESSAGEAWTTLQVIVDINLVELSLYTGRSRDSPLATMQISGAWVLFKSTSEEESLIMATLKSFNIIDDREGTREEFRRAIGKANNIEYSPFDWIHTDMKKMGRHGNEPVLQGYDCKPVITMLILDVKLCRSSQKITVCIQRPQLLVALDFLLAVTEFFVPSIPSVLLDNNLENPLDISDGIILDQALYCQCHDEVTISPMHPLVVDDGRYDSFTYDGRGGRLRLVTRNGDDLTEPSQEALVFIGSGKKLQFKNVTIQNGEYLDSCVLLGANSSYSALEDDGVFLQMRNSHSGEGSLQERSSKDFSTTQSRQNGNSCLDLIIELQAIGPEFTFYNTSKGNEVSSIVSEKVLHAEVDIFSRFILKGDNIELSVRALGLTLEASSGVRVVEPFDTVVNFSKISGKTNIHIAISDMFMNFSYSILHLFVRIQEDILAFLSMESKKATVVCSQFDKIWADERNILDQKCAFWRPQVPAGFAVLGDCLTPLDEPPSKGVLALNTSFAEVKRPLSFELIWSSSKDQYSLERQEGSQIDMREISACTELGQCADQMVCRVWMPIPPQGFVALGCVVSTEREQPPLSSVLCVSTALVTPCPLKDFVFLNSSELCIGSEIPGFWRIDNSVGTFLPRQSETEHSKWLAYDFRFVIFGYNEEHLQRSIPKPVHGSNVPTNEEVICLERSATRSYGRRFESVVQFELVWWNRGSNLKKKVSIWRPIVPAGCVYLGDIAIPGFEPPNAGLILHDLNDGALLRPPLDFQKVGQVYKQRGIESISFWLPQAPPGYVSLGCIASKTPPKFNDFNFLRCIRNDLVTGDQFPDNSIWDTTEINLKGEHFSIWTLDSEAGTFLVRSGFKKPPKRFALRLADQSNSNEPDDLVIDAQVQRLSTTLFDDFGGLMVPLLNIALTGIMSSLHGRLNRLNSTVNLSLVTRSYNEKHDVWEPLIEPTDGFIRYQHDKNSSSVPSQIRMSFTKDLNINVSVSNVNMILEAFASWNKLNEMKRSSKTKEQRLSTSGRSILDINHKETYYVIPQNKLGQDIFLRTVEFDGQAEVICLPSGDMVTVKVPASKSILDSHSKGNLRRSPSKLIAIVIGDAELPVEEGIGGLQYMVAVRIVPQQLMSGESQPHEQSARTCCASPKQDSPSQTVRVHWNEVFYFKVDTVETQMIQIIVTDLAKGRPVGSLSTSLTNAISSACNNSNMFDGKEEPVLTWRQLSMAEARNDRNKTREFQGKIRCAMFTSSRLDDEMYAKGLLSGIKPGVIQIGPTKGGPWTTVSLNYAMPTACWRIGHDIVASQVSIKGSNKYVIIRSLVSVINQTDFAIDLCLCPESSNCELGCIAGHDYDNEQQTSDNFTWDEIVENERYNPLLGWGSSYPGHFLPSDPGHWSMQDDSYSSQDFPEVQVPLGWEWAGDWHIDKTNSTSPEGWTYAFDFGHLKGPTPFDPKGSKTSIRRRRWVRKRQCILKDRRKPISVGIITPEDMLPLPLACLNSSGPKYMLQLKPQKLNGIDRYVSRKVLKYTGNAQKYEEVPHICVSQLVETKALIYSPAEKASTSDRNGLWFCLSVKATEIGKDFHLDPIRDWKFVFTAPLTLVSFLPVASEFSVLEKLSGGELSVCYRGVIESGKTVKVYYVDLQKPIYFTLILQGGWQPIHHAVLISHPTEEVARFLTLKNSNSGRKVQVLFEHNQDENYMFARVLRMYIPYWLQCIRCPPLQFRLVSMKQARRSLIRGTNEGHCKMIPTTSSGNVEIFAQINHEEMLEGCAIVPTFDPKFMGLSIALNDSREACFIPPTSLAPLSDLDGSVDLKACDGNGHSMRLLVSIKSCPYQYAPTKVICVRPYMEFTNRTGQDLFVKMNRNDQPKTLHPSDWKVAYCIVDTEEPEKLQVQLEDTKWSYPFSVEKEDTISVVMRQIDGKRRYLRVEIRGYEEGSRFLIVFRLGSIDGPFRIENRTNLKLISYRQSGLDDEAWQSLKPLSTVNFAWEDPYGQHLLDVLVGHTDTSSFLTLNIEKTGDYYPHGESVTSDLWIHVTEVHDVKVVKFFEDKRNPEERLGAVDKAQAAKDTQAVLQTKTIVQSNMEPLELILELGVLGVSIMDQRPREILYLYLERVFFSYSTAYGGNTSRLKLLLGYLQLDNQLPLTKMPVLLAPEVPLDFQHPIFKMTFTMSNENVDGTLVYPYIGIRVTQNCWRVNVHEPIIWAVMEFYNELHLDRVSGSSDVIKVDPEIQIDLIDISEMKLKFSLETAPALRPHGALGIWSPIIDTVGNIVKMPIHFRKVVHRNKFLRKSSVLPSITHRIWRDLIHNPLHLLFGVDVLGMTSSTLASLSKGFARLSTDGQFLQLRTKQDSSRRITGVGDGILQGTEALAQGVAFGVSGVLTKPLENAREHGAIGFVQGLGRAFLGIIVQPVSGVLDFVSLSVHGIGASCTRCFQVFENKSVSHRIRIPRAIRSSGIMEEYDKRAAFGQMVLHFAEERRHFQCTEIFREPSKFAWSDFYEEHFEVPNNRILLITNRRILMVQCPSSNKMLTRPCKILWDVPWEELLALELAIGGYQKPAHLILHLRNFKKSEGFVRVVKSFEDNEEEGTSQATVIYSFIQNFWKTIQSKKRLSSFQMLSAERDLTSLAQVKSDQISDGKDFDIMSGEAETSSQYKFSDISDLSNQRASLQLVSKYNPDDKFRVHTFSFQSIWSSDQDSRVRCILCPQLDDQEKPCCSIWRPICPDGFISIGDIAHVGKHPPMLTVVYRYSKKAFASPTGFDLVWRNCIDDFVSPVSIWVPRAPEG</sequence>
<dbReference type="InterPro" id="IPR056748">
    <property type="entry name" value="VPS13-like_C"/>
</dbReference>
<reference evidence="2 3" key="1">
    <citation type="journal article" date="2021" name="Nat. Plants">
        <title>The Taxus genome provides insights into paclitaxel biosynthesis.</title>
        <authorList>
            <person name="Xiong X."/>
            <person name="Gou J."/>
            <person name="Liao Q."/>
            <person name="Li Y."/>
            <person name="Zhou Q."/>
            <person name="Bi G."/>
            <person name="Li C."/>
            <person name="Du R."/>
            <person name="Wang X."/>
            <person name="Sun T."/>
            <person name="Guo L."/>
            <person name="Liang H."/>
            <person name="Lu P."/>
            <person name="Wu Y."/>
            <person name="Zhang Z."/>
            <person name="Ro D.K."/>
            <person name="Shang Y."/>
            <person name="Huang S."/>
            <person name="Yan J."/>
        </authorList>
    </citation>
    <scope>NUCLEOTIDE SEQUENCE [LARGE SCALE GENOMIC DNA]</scope>
    <source>
        <strain evidence="2">Ta-2019</strain>
    </source>
</reference>
<name>A0AA38LDC4_TAXCH</name>
<dbReference type="InterPro" id="IPR010482">
    <property type="entry name" value="TECPR1-like_DysF"/>
</dbReference>
<feature type="non-terminal residue" evidence="2">
    <location>
        <position position="3012"/>
    </location>
</feature>
<dbReference type="InterPro" id="IPR026847">
    <property type="entry name" value="VPS13"/>
</dbReference>
<dbReference type="Pfam" id="PF25036">
    <property type="entry name" value="VPS13_VAB"/>
    <property type="match status" value="1"/>
</dbReference>
<evidence type="ECO:0000313" key="3">
    <source>
        <dbReference type="Proteomes" id="UP000824469"/>
    </source>
</evidence>
<dbReference type="PANTHER" id="PTHR16166:SF137">
    <property type="entry name" value="PLECKSTRIN HOMOLOGY (PH) DOMAIN-CONTAINING PROTEIN"/>
    <property type="match status" value="1"/>
</dbReference>
<proteinExistence type="predicted"/>
<dbReference type="InterPro" id="IPR056747">
    <property type="entry name" value="VPS13-like_M"/>
</dbReference>
<dbReference type="InterPro" id="IPR009543">
    <property type="entry name" value="VPS13_VAB"/>
</dbReference>
<dbReference type="InterPro" id="IPR009291">
    <property type="entry name" value="Vps62"/>
</dbReference>
<dbReference type="InterPro" id="IPR006614">
    <property type="entry name" value="Peroxin/Ferlin"/>
</dbReference>
<keyword evidence="3" id="KW-1185">Reference proteome</keyword>
<comment type="caution">
    <text evidence="2">The sequence shown here is derived from an EMBL/GenBank/DDBJ whole genome shotgun (WGS) entry which is preliminary data.</text>
</comment>
<organism evidence="2 3">
    <name type="scientific">Taxus chinensis</name>
    <name type="common">Chinese yew</name>
    <name type="synonym">Taxus wallichiana var. chinensis</name>
    <dbReference type="NCBI Taxonomy" id="29808"/>
    <lineage>
        <taxon>Eukaryota</taxon>
        <taxon>Viridiplantae</taxon>
        <taxon>Streptophyta</taxon>
        <taxon>Embryophyta</taxon>
        <taxon>Tracheophyta</taxon>
        <taxon>Spermatophyta</taxon>
        <taxon>Pinopsida</taxon>
        <taxon>Pinidae</taxon>
        <taxon>Conifers II</taxon>
        <taxon>Cupressales</taxon>
        <taxon>Taxaceae</taxon>
        <taxon>Taxus</taxon>
    </lineage>
</organism>
<dbReference type="Proteomes" id="UP000824469">
    <property type="component" value="Unassembled WGS sequence"/>
</dbReference>
<dbReference type="PANTHER" id="PTHR16166">
    <property type="entry name" value="VACUOLAR PROTEIN SORTING-ASSOCIATED PROTEIN VPS13"/>
    <property type="match status" value="1"/>
</dbReference>
<evidence type="ECO:0000259" key="1">
    <source>
        <dbReference type="SMART" id="SM00694"/>
    </source>
</evidence>